<dbReference type="Pfam" id="PF03747">
    <property type="entry name" value="ADP_ribosyl_GH"/>
    <property type="match status" value="1"/>
</dbReference>
<feature type="compositionally biased region" description="Polar residues" evidence="1">
    <location>
        <begin position="1"/>
        <end position="12"/>
    </location>
</feature>
<feature type="region of interest" description="Disordered" evidence="1">
    <location>
        <begin position="276"/>
        <end position="311"/>
    </location>
</feature>
<protein>
    <submittedName>
        <fullName evidence="2">Uncharacterized protein</fullName>
    </submittedName>
</protein>
<dbReference type="SUPFAM" id="SSF101478">
    <property type="entry name" value="ADP-ribosylglycohydrolase"/>
    <property type="match status" value="1"/>
</dbReference>
<feature type="region of interest" description="Disordered" evidence="1">
    <location>
        <begin position="121"/>
        <end position="140"/>
    </location>
</feature>
<feature type="compositionally biased region" description="Basic residues" evidence="1">
    <location>
        <begin position="299"/>
        <end position="309"/>
    </location>
</feature>
<evidence type="ECO:0000313" key="2">
    <source>
        <dbReference type="EMBL" id="GIL53630.1"/>
    </source>
</evidence>
<reference evidence="2" key="1">
    <citation type="journal article" date="2021" name="Proc. Natl. Acad. Sci. U.S.A.">
        <title>Three genomes in the algal genus Volvox reveal the fate of a haploid sex-determining region after a transition to homothallism.</title>
        <authorList>
            <person name="Yamamoto K."/>
            <person name="Hamaji T."/>
            <person name="Kawai-Toyooka H."/>
            <person name="Matsuzaki R."/>
            <person name="Takahashi F."/>
            <person name="Nishimura Y."/>
            <person name="Kawachi M."/>
            <person name="Noguchi H."/>
            <person name="Minakuchi Y."/>
            <person name="Umen J.G."/>
            <person name="Toyoda A."/>
            <person name="Nozaki H."/>
        </authorList>
    </citation>
    <scope>NUCLEOTIDE SEQUENCE</scope>
    <source>
        <strain evidence="2">NIES-3780</strain>
    </source>
</reference>
<feature type="compositionally biased region" description="Pro residues" evidence="1">
    <location>
        <begin position="121"/>
        <end position="132"/>
    </location>
</feature>
<dbReference type="InterPro" id="IPR005502">
    <property type="entry name" value="Ribosyl_crysJ1"/>
</dbReference>
<proteinExistence type="predicted"/>
<dbReference type="Proteomes" id="UP000747399">
    <property type="component" value="Unassembled WGS sequence"/>
</dbReference>
<organism evidence="2 3">
    <name type="scientific">Volvox africanus</name>
    <dbReference type="NCBI Taxonomy" id="51714"/>
    <lineage>
        <taxon>Eukaryota</taxon>
        <taxon>Viridiplantae</taxon>
        <taxon>Chlorophyta</taxon>
        <taxon>core chlorophytes</taxon>
        <taxon>Chlorophyceae</taxon>
        <taxon>CS clade</taxon>
        <taxon>Chlamydomonadales</taxon>
        <taxon>Volvocaceae</taxon>
        <taxon>Volvox</taxon>
    </lineage>
</organism>
<dbReference type="AlphaFoldDB" id="A0A8J4B3Y8"/>
<dbReference type="EMBL" id="BNCO01000015">
    <property type="protein sequence ID" value="GIL53630.1"/>
    <property type="molecule type" value="Genomic_DNA"/>
</dbReference>
<dbReference type="Gene3D" id="1.10.4080.10">
    <property type="entry name" value="ADP-ribosylation/Crystallin J1"/>
    <property type="match status" value="1"/>
</dbReference>
<keyword evidence="3" id="KW-1185">Reference proteome</keyword>
<accession>A0A8J4B3Y8</accession>
<dbReference type="InterPro" id="IPR036705">
    <property type="entry name" value="Ribosyl_crysJ1_sf"/>
</dbReference>
<sequence>MRTISSSSTQGVGSRAARRQLGQLPRKQVECKQAANKRTCCAAATTQASTMTTSAASSNCSPSASFRASIRASAGPVVAAWCSWPAPRRHWQRTTQGANAPVLRLLLRAFATAAAPASAPPPMLPSSFPPRSPSVAAAPHLAPQISEESKAVGCLIGAMCGNVLAAPYQDDRHFHVIRYRPNGVTDFWRYDIGTRPAGYGQYTGDFGNLFAVARSLVERRGVNTGAVLNALATSYEPSVRRYSTYDKVVMDAVLAGSQPLQVPELAERYLAETTRQLASTSSDRSDREPIGSRTVRPISARRHGQRHSAWRTGRPAATACCRQFAGRCSFHTRPPWG</sequence>
<comment type="caution">
    <text evidence="2">The sequence shown here is derived from an EMBL/GenBank/DDBJ whole genome shotgun (WGS) entry which is preliminary data.</text>
</comment>
<evidence type="ECO:0000313" key="3">
    <source>
        <dbReference type="Proteomes" id="UP000747399"/>
    </source>
</evidence>
<name>A0A8J4B3Y8_9CHLO</name>
<evidence type="ECO:0000256" key="1">
    <source>
        <dbReference type="SAM" id="MobiDB-lite"/>
    </source>
</evidence>
<feature type="region of interest" description="Disordered" evidence="1">
    <location>
        <begin position="1"/>
        <end position="27"/>
    </location>
</feature>
<gene>
    <name evidence="2" type="ORF">Vafri_9243</name>
</gene>